<organism evidence="2">
    <name type="scientific">uncultured Caudovirales phage</name>
    <dbReference type="NCBI Taxonomy" id="2100421"/>
    <lineage>
        <taxon>Viruses</taxon>
        <taxon>Duplodnaviria</taxon>
        <taxon>Heunggongvirae</taxon>
        <taxon>Uroviricota</taxon>
        <taxon>Caudoviricetes</taxon>
        <taxon>Peduoviridae</taxon>
        <taxon>Maltschvirus</taxon>
        <taxon>Maltschvirus maltsch</taxon>
    </lineage>
</organism>
<dbReference type="EMBL" id="LR796649">
    <property type="protein sequence ID" value="CAB4157081.1"/>
    <property type="molecule type" value="Genomic_DNA"/>
</dbReference>
<gene>
    <name evidence="1" type="ORF">UFOVP680_40</name>
    <name evidence="2" type="ORF">UFOVP748_3</name>
</gene>
<accession>A0A6J7X709</accession>
<proteinExistence type="predicted"/>
<dbReference type="EMBL" id="LR798347">
    <property type="protein sequence ID" value="CAB5225330.1"/>
    <property type="molecule type" value="Genomic_DNA"/>
</dbReference>
<reference evidence="2" key="1">
    <citation type="submission" date="2020-05" db="EMBL/GenBank/DDBJ databases">
        <authorList>
            <person name="Chiriac C."/>
            <person name="Salcher M."/>
            <person name="Ghai R."/>
            <person name="Kavagutti S V."/>
        </authorList>
    </citation>
    <scope>NUCLEOTIDE SEQUENCE</scope>
</reference>
<evidence type="ECO:0000313" key="2">
    <source>
        <dbReference type="EMBL" id="CAB5225330.1"/>
    </source>
</evidence>
<protein>
    <submittedName>
        <fullName evidence="2">Uncharacterized protein</fullName>
    </submittedName>
</protein>
<evidence type="ECO:0000313" key="1">
    <source>
        <dbReference type="EMBL" id="CAB4157081.1"/>
    </source>
</evidence>
<name>A0A6J7X709_9CAUD</name>
<sequence length="66" mass="7456">MNREDLLKLAQEIWGKSDWNDAQAGRLERFAALVAAAEREECARAAAWILKMPENDVSAAIRAREE</sequence>